<dbReference type="EMBL" id="DXDD01000132">
    <property type="protein sequence ID" value="HIY61125.1"/>
    <property type="molecule type" value="Genomic_DNA"/>
</dbReference>
<dbReference type="AlphaFoldDB" id="A0A9D1YQE1"/>
<gene>
    <name evidence="1" type="ORF">H9831_10690</name>
</gene>
<reference evidence="1" key="2">
    <citation type="submission" date="2021-04" db="EMBL/GenBank/DDBJ databases">
        <authorList>
            <person name="Gilroy R."/>
        </authorList>
    </citation>
    <scope>NUCLEOTIDE SEQUENCE</scope>
    <source>
        <strain evidence="1">ChiSxjej3B15-24422</strain>
    </source>
</reference>
<comment type="caution">
    <text evidence="1">The sequence shown here is derived from an EMBL/GenBank/DDBJ whole genome shotgun (WGS) entry which is preliminary data.</text>
</comment>
<dbReference type="InterPro" id="IPR029035">
    <property type="entry name" value="DHS-like_NAD/FAD-binding_dom"/>
</dbReference>
<reference evidence="1" key="1">
    <citation type="journal article" date="2021" name="PeerJ">
        <title>Extensive microbial diversity within the chicken gut microbiome revealed by metagenomics and culture.</title>
        <authorList>
            <person name="Gilroy R."/>
            <person name="Ravi A."/>
            <person name="Getino M."/>
            <person name="Pursley I."/>
            <person name="Horton D.L."/>
            <person name="Alikhan N.F."/>
            <person name="Baker D."/>
            <person name="Gharbi K."/>
            <person name="Hall N."/>
            <person name="Watson M."/>
            <person name="Adriaenssens E.M."/>
            <person name="Foster-Nyarko E."/>
            <person name="Jarju S."/>
            <person name="Secka A."/>
            <person name="Antonio M."/>
            <person name="Oren A."/>
            <person name="Chaudhuri R.R."/>
            <person name="La Ragione R."/>
            <person name="Hildebrand F."/>
            <person name="Pallen M.J."/>
        </authorList>
    </citation>
    <scope>NUCLEOTIDE SEQUENCE</scope>
    <source>
        <strain evidence="1">ChiSxjej3B15-24422</strain>
    </source>
</reference>
<evidence type="ECO:0008006" key="3">
    <source>
        <dbReference type="Google" id="ProtNLM"/>
    </source>
</evidence>
<protein>
    <recommendedName>
        <fullName evidence="3">NAD-dependent protein deacetylase, SIR2 family</fullName>
    </recommendedName>
</protein>
<evidence type="ECO:0000313" key="2">
    <source>
        <dbReference type="Proteomes" id="UP000824007"/>
    </source>
</evidence>
<proteinExistence type="predicted"/>
<name>A0A9D1YQE1_9FIRM</name>
<organism evidence="1 2">
    <name type="scientific">Candidatus Eisenbergiella pullistercoris</name>
    <dbReference type="NCBI Taxonomy" id="2838555"/>
    <lineage>
        <taxon>Bacteria</taxon>
        <taxon>Bacillati</taxon>
        <taxon>Bacillota</taxon>
        <taxon>Clostridia</taxon>
        <taxon>Lachnospirales</taxon>
        <taxon>Lachnospiraceae</taxon>
        <taxon>Eisenbergiella</taxon>
    </lineage>
</organism>
<sequence length="273" mass="30809">MTEEIRKKIEDAQMVLVGIGKEMEEKFHGMPEDPEYAELLRQAGEMEQRETVEQYIRLSWLRTHPDRRKKQAYEALAGLLSGKNYFVVTLCTDDAVFGTGLEEGRIVAPCGGFRALQCPFCAQEDAAEEKKEAGEGPEGLFRDSACWEGTLSRIAAGEALSGMEFPRCPKCGKLLSFNQIGTSGYLEAGYLPQWEKYRKWLQGTLNRRLCILELGAGMEYPSVIRFPFERVAFFNQKAELIRVHSRLYQMTAELSGRGISVAEDPADFLIGER</sequence>
<evidence type="ECO:0000313" key="1">
    <source>
        <dbReference type="EMBL" id="HIY61125.1"/>
    </source>
</evidence>
<accession>A0A9D1YQE1</accession>
<dbReference type="Proteomes" id="UP000824007">
    <property type="component" value="Unassembled WGS sequence"/>
</dbReference>
<dbReference type="SUPFAM" id="SSF52467">
    <property type="entry name" value="DHS-like NAD/FAD-binding domain"/>
    <property type="match status" value="1"/>
</dbReference>